<reference evidence="1" key="1">
    <citation type="journal article" date="2022" name="bioRxiv">
        <title>Sequencing and chromosome-scale assembly of the giantPleurodeles waltlgenome.</title>
        <authorList>
            <person name="Brown T."/>
            <person name="Elewa A."/>
            <person name="Iarovenko S."/>
            <person name="Subramanian E."/>
            <person name="Araus A.J."/>
            <person name="Petzold A."/>
            <person name="Susuki M."/>
            <person name="Suzuki K.-i.T."/>
            <person name="Hayashi T."/>
            <person name="Toyoda A."/>
            <person name="Oliveira C."/>
            <person name="Osipova E."/>
            <person name="Leigh N.D."/>
            <person name="Simon A."/>
            <person name="Yun M.H."/>
        </authorList>
    </citation>
    <scope>NUCLEOTIDE SEQUENCE</scope>
    <source>
        <strain evidence="1">20211129_DDA</strain>
        <tissue evidence="1">Liver</tissue>
    </source>
</reference>
<keyword evidence="2" id="KW-1185">Reference proteome</keyword>
<dbReference type="EMBL" id="JANPWB010000008">
    <property type="protein sequence ID" value="KAJ1166010.1"/>
    <property type="molecule type" value="Genomic_DNA"/>
</dbReference>
<organism evidence="1 2">
    <name type="scientific">Pleurodeles waltl</name>
    <name type="common">Iberian ribbed newt</name>
    <dbReference type="NCBI Taxonomy" id="8319"/>
    <lineage>
        <taxon>Eukaryota</taxon>
        <taxon>Metazoa</taxon>
        <taxon>Chordata</taxon>
        <taxon>Craniata</taxon>
        <taxon>Vertebrata</taxon>
        <taxon>Euteleostomi</taxon>
        <taxon>Amphibia</taxon>
        <taxon>Batrachia</taxon>
        <taxon>Caudata</taxon>
        <taxon>Salamandroidea</taxon>
        <taxon>Salamandridae</taxon>
        <taxon>Pleurodelinae</taxon>
        <taxon>Pleurodeles</taxon>
    </lineage>
</organism>
<name>A0AAV7SPK0_PLEWA</name>
<proteinExistence type="predicted"/>
<accession>A0AAV7SPK0</accession>
<comment type="caution">
    <text evidence="1">The sequence shown here is derived from an EMBL/GenBank/DDBJ whole genome shotgun (WGS) entry which is preliminary data.</text>
</comment>
<dbReference type="Proteomes" id="UP001066276">
    <property type="component" value="Chromosome 4_2"/>
</dbReference>
<sequence length="115" mass="12340">MARSTVLDRPGPPCIQEEANPASVRRTAAITEYCVPLQRSRADCGVTAGNNAELPSESDAAALSMDEVSLCGEESVPCKEYADCSAPLRPSRTCSIVGPVFFRVDCILPRPLLRD</sequence>
<gene>
    <name evidence="1" type="ORF">NDU88_006422</name>
</gene>
<protein>
    <submittedName>
        <fullName evidence="1">Uncharacterized protein</fullName>
    </submittedName>
</protein>
<dbReference type="AlphaFoldDB" id="A0AAV7SPK0"/>
<evidence type="ECO:0000313" key="1">
    <source>
        <dbReference type="EMBL" id="KAJ1166010.1"/>
    </source>
</evidence>
<evidence type="ECO:0000313" key="2">
    <source>
        <dbReference type="Proteomes" id="UP001066276"/>
    </source>
</evidence>